<reference evidence="2 3" key="1">
    <citation type="journal article" date="2015" name="Genome Biol. Evol.">
        <title>Phylogenomic analyses indicate that early fungi evolved digesting cell walls of algal ancestors of land plants.</title>
        <authorList>
            <person name="Chang Y."/>
            <person name="Wang S."/>
            <person name="Sekimoto S."/>
            <person name="Aerts A.L."/>
            <person name="Choi C."/>
            <person name="Clum A."/>
            <person name="LaButti K.M."/>
            <person name="Lindquist E.A."/>
            <person name="Yee Ngan C."/>
            <person name="Ohm R.A."/>
            <person name="Salamov A.A."/>
            <person name="Grigoriev I.V."/>
            <person name="Spatafora J.W."/>
            <person name="Berbee M.L."/>
        </authorList>
    </citation>
    <scope>NUCLEOTIDE SEQUENCE [LARGE SCALE GENOMIC DNA]</scope>
    <source>
        <strain evidence="2 3">JEL478</strain>
    </source>
</reference>
<proteinExistence type="predicted"/>
<evidence type="ECO:0000313" key="3">
    <source>
        <dbReference type="Proteomes" id="UP000070544"/>
    </source>
</evidence>
<protein>
    <submittedName>
        <fullName evidence="2">Uncharacterized protein</fullName>
    </submittedName>
</protein>
<dbReference type="OrthoDB" id="5411518at2759"/>
<dbReference type="EMBL" id="KQ965731">
    <property type="protein sequence ID" value="KXS22172.1"/>
    <property type="molecule type" value="Genomic_DNA"/>
</dbReference>
<organism evidence="2 3">
    <name type="scientific">Gonapodya prolifera (strain JEL478)</name>
    <name type="common">Monoblepharis prolifera</name>
    <dbReference type="NCBI Taxonomy" id="1344416"/>
    <lineage>
        <taxon>Eukaryota</taxon>
        <taxon>Fungi</taxon>
        <taxon>Fungi incertae sedis</taxon>
        <taxon>Chytridiomycota</taxon>
        <taxon>Chytridiomycota incertae sedis</taxon>
        <taxon>Monoblepharidomycetes</taxon>
        <taxon>Monoblepharidales</taxon>
        <taxon>Gonapodyaceae</taxon>
        <taxon>Gonapodya</taxon>
    </lineage>
</organism>
<name>A0A139AZK1_GONPJ</name>
<evidence type="ECO:0000313" key="2">
    <source>
        <dbReference type="EMBL" id="KXS22172.1"/>
    </source>
</evidence>
<dbReference type="AlphaFoldDB" id="A0A139AZK1"/>
<sequence>MNQKRRDVARWADDAVRLKGRDRVMARGVFEGGLGAMRKGVEKESERILYGPTAQSRRAYLSSYGCTKPTTDAVSAIAALGQPIVEMGAGVGHWEKALRTAGVDVVAYDDWSAVPGADDEPVAKGRATEHSPGPCENESAALVGKVLHGTSGRDSSPQPGTSALACAVLWRV</sequence>
<feature type="region of interest" description="Disordered" evidence="1">
    <location>
        <begin position="117"/>
        <end position="137"/>
    </location>
</feature>
<dbReference type="Proteomes" id="UP000070544">
    <property type="component" value="Unassembled WGS sequence"/>
</dbReference>
<evidence type="ECO:0000256" key="1">
    <source>
        <dbReference type="SAM" id="MobiDB-lite"/>
    </source>
</evidence>
<keyword evidence="3" id="KW-1185">Reference proteome</keyword>
<dbReference type="PANTHER" id="PTHR39290:SF6">
    <property type="entry name" value="S-ADENOSYL-L-METHIONINE-DEPENDENT METHYLTRANSFERASES SUPERFAMILY PROTEIN"/>
    <property type="match status" value="1"/>
</dbReference>
<dbReference type="PANTHER" id="PTHR39290">
    <property type="entry name" value="C3H1-TYPE DOMAIN-CONTAINING PROTEIN-RELATED"/>
    <property type="match status" value="1"/>
</dbReference>
<gene>
    <name evidence="2" type="ORF">M427DRAFT_166368</name>
</gene>
<accession>A0A139AZK1</accession>